<dbReference type="InterPro" id="IPR036390">
    <property type="entry name" value="WH_DNA-bd_sf"/>
</dbReference>
<dbReference type="FunFam" id="1.10.10.10:FF:000001">
    <property type="entry name" value="LysR family transcriptional regulator"/>
    <property type="match status" value="1"/>
</dbReference>
<proteinExistence type="inferred from homology"/>
<evidence type="ECO:0000259" key="5">
    <source>
        <dbReference type="PROSITE" id="PS50931"/>
    </source>
</evidence>
<dbReference type="AlphaFoldDB" id="A0A177Y6W1"/>
<gene>
    <name evidence="6" type="ORF">A3K89_13510</name>
</gene>
<comment type="caution">
    <text evidence="6">The sequence shown here is derived from an EMBL/GenBank/DDBJ whole genome shotgun (WGS) entry which is preliminary data.</text>
</comment>
<dbReference type="GO" id="GO:0003700">
    <property type="term" value="F:DNA-binding transcription factor activity"/>
    <property type="evidence" value="ECO:0007669"/>
    <property type="project" value="InterPro"/>
</dbReference>
<protein>
    <submittedName>
        <fullName evidence="6">LysR family transcriptional regulator</fullName>
    </submittedName>
</protein>
<accession>A0A177Y6W1</accession>
<keyword evidence="4" id="KW-0804">Transcription</keyword>
<dbReference type="Gene3D" id="3.40.190.290">
    <property type="match status" value="1"/>
</dbReference>
<keyword evidence="2" id="KW-0805">Transcription regulation</keyword>
<sequence>MELRHLEYFVAVADERNFTRAAGRLHIVQSAVSAAIKALERELGATLLDRNSKRVLLTDAGAALLPRARAVLEAARSAREVVDEVNGGLRGSLRIGIIGSITLYDLPKLLGHYHRRYPRVRLLTRAAPSGTQGLLEAVADGSLDLAFVSQPEERPAGVVLRSLAFSVLDLVIPHEYVLDGSNGASIADLAGLDFIDAPVGYGTRTVIDRAFDHAGIQRRVSIEITDLATGVDYVRHGLGVALLPRYILDAVIDLPVVPVVDADLTLALSVATSAVRPTTTAVEALLELVEDTERAT</sequence>
<dbReference type="Pfam" id="PF00126">
    <property type="entry name" value="HTH_1"/>
    <property type="match status" value="1"/>
</dbReference>
<dbReference type="GO" id="GO:0003677">
    <property type="term" value="F:DNA binding"/>
    <property type="evidence" value="ECO:0007669"/>
    <property type="project" value="UniProtKB-KW"/>
</dbReference>
<dbReference type="PANTHER" id="PTHR30419">
    <property type="entry name" value="HTH-TYPE TRANSCRIPTIONAL REGULATOR YBHD"/>
    <property type="match status" value="1"/>
</dbReference>
<dbReference type="GO" id="GO:0005829">
    <property type="term" value="C:cytosol"/>
    <property type="evidence" value="ECO:0007669"/>
    <property type="project" value="TreeGrafter"/>
</dbReference>
<keyword evidence="7" id="KW-1185">Reference proteome</keyword>
<keyword evidence="3" id="KW-0238">DNA-binding</keyword>
<dbReference type="Proteomes" id="UP000077519">
    <property type="component" value="Unassembled WGS sequence"/>
</dbReference>
<evidence type="ECO:0000256" key="1">
    <source>
        <dbReference type="ARBA" id="ARBA00009437"/>
    </source>
</evidence>
<dbReference type="EMBL" id="LVHI01000040">
    <property type="protein sequence ID" value="OAK51225.1"/>
    <property type="molecule type" value="Genomic_DNA"/>
</dbReference>
<dbReference type="InterPro" id="IPR036388">
    <property type="entry name" value="WH-like_DNA-bd_sf"/>
</dbReference>
<reference evidence="6 7" key="1">
    <citation type="submission" date="2016-03" db="EMBL/GenBank/DDBJ databases">
        <title>Genome sequence of Rhodococcus kyotonensis KB10.</title>
        <authorList>
            <person name="Jeong H."/>
            <person name="Hong C.E."/>
            <person name="Jo S.H."/>
            <person name="Park J.M."/>
        </authorList>
    </citation>
    <scope>NUCLEOTIDE SEQUENCE [LARGE SCALE GENOMIC DNA]</scope>
    <source>
        <strain evidence="6 7">KB10</strain>
    </source>
</reference>
<dbReference type="InterPro" id="IPR005119">
    <property type="entry name" value="LysR_subst-bd"/>
</dbReference>
<dbReference type="Pfam" id="PF03466">
    <property type="entry name" value="LysR_substrate"/>
    <property type="match status" value="1"/>
</dbReference>
<dbReference type="InterPro" id="IPR000847">
    <property type="entry name" value="LysR_HTH_N"/>
</dbReference>
<dbReference type="PRINTS" id="PR00039">
    <property type="entry name" value="HTHLYSR"/>
</dbReference>
<name>A0A177Y6W1_9NOCA</name>
<evidence type="ECO:0000313" key="7">
    <source>
        <dbReference type="Proteomes" id="UP000077519"/>
    </source>
</evidence>
<feature type="domain" description="HTH lysR-type" evidence="5">
    <location>
        <begin position="1"/>
        <end position="58"/>
    </location>
</feature>
<dbReference type="RefSeq" id="WP_068431875.1">
    <property type="nucleotide sequence ID" value="NZ_LVHI01000040.1"/>
</dbReference>
<dbReference type="InterPro" id="IPR050950">
    <property type="entry name" value="HTH-type_LysR_regulators"/>
</dbReference>
<dbReference type="SUPFAM" id="SSF46785">
    <property type="entry name" value="Winged helix' DNA-binding domain"/>
    <property type="match status" value="1"/>
</dbReference>
<dbReference type="SUPFAM" id="SSF53850">
    <property type="entry name" value="Periplasmic binding protein-like II"/>
    <property type="match status" value="1"/>
</dbReference>
<evidence type="ECO:0000256" key="2">
    <source>
        <dbReference type="ARBA" id="ARBA00023015"/>
    </source>
</evidence>
<organism evidence="6 7">
    <name type="scientific">Rhodococcoides kyotonense</name>
    <dbReference type="NCBI Taxonomy" id="398843"/>
    <lineage>
        <taxon>Bacteria</taxon>
        <taxon>Bacillati</taxon>
        <taxon>Actinomycetota</taxon>
        <taxon>Actinomycetes</taxon>
        <taxon>Mycobacteriales</taxon>
        <taxon>Nocardiaceae</taxon>
        <taxon>Rhodococcoides</taxon>
    </lineage>
</organism>
<evidence type="ECO:0000256" key="4">
    <source>
        <dbReference type="ARBA" id="ARBA00023163"/>
    </source>
</evidence>
<dbReference type="PANTHER" id="PTHR30419:SF31">
    <property type="entry name" value="BLR3139 PROTEIN"/>
    <property type="match status" value="1"/>
</dbReference>
<dbReference type="PROSITE" id="PS50931">
    <property type="entry name" value="HTH_LYSR"/>
    <property type="match status" value="1"/>
</dbReference>
<evidence type="ECO:0000313" key="6">
    <source>
        <dbReference type="EMBL" id="OAK51225.1"/>
    </source>
</evidence>
<comment type="similarity">
    <text evidence="1">Belongs to the LysR transcriptional regulatory family.</text>
</comment>
<evidence type="ECO:0000256" key="3">
    <source>
        <dbReference type="ARBA" id="ARBA00023125"/>
    </source>
</evidence>
<dbReference type="Gene3D" id="1.10.10.10">
    <property type="entry name" value="Winged helix-like DNA-binding domain superfamily/Winged helix DNA-binding domain"/>
    <property type="match status" value="1"/>
</dbReference>